<dbReference type="STRING" id="595434.RISK_005685"/>
<dbReference type="Proteomes" id="UP000036367">
    <property type="component" value="Unassembled WGS sequence"/>
</dbReference>
<dbReference type="EC" id="5.1.3.2" evidence="2"/>
<organism evidence="2 3">
    <name type="scientific">Rhodopirellula islandica</name>
    <dbReference type="NCBI Taxonomy" id="595434"/>
    <lineage>
        <taxon>Bacteria</taxon>
        <taxon>Pseudomonadati</taxon>
        <taxon>Planctomycetota</taxon>
        <taxon>Planctomycetia</taxon>
        <taxon>Pirellulales</taxon>
        <taxon>Pirellulaceae</taxon>
        <taxon>Rhodopirellula</taxon>
    </lineage>
</organism>
<evidence type="ECO:0000313" key="3">
    <source>
        <dbReference type="Proteomes" id="UP000036367"/>
    </source>
</evidence>
<dbReference type="AlphaFoldDB" id="A0A0J1EAI4"/>
<dbReference type="SUPFAM" id="SSF51735">
    <property type="entry name" value="NAD(P)-binding Rossmann-fold domains"/>
    <property type="match status" value="1"/>
</dbReference>
<dbReference type="OrthoDB" id="9779041at2"/>
<dbReference type="PATRIC" id="fig|595434.4.peg.5398"/>
<dbReference type="GO" id="GO:0003978">
    <property type="term" value="F:UDP-glucose 4-epimerase activity"/>
    <property type="evidence" value="ECO:0007669"/>
    <property type="project" value="UniProtKB-EC"/>
</dbReference>
<keyword evidence="2" id="KW-0413">Isomerase</keyword>
<dbReference type="RefSeq" id="WP_047816612.1">
    <property type="nucleotide sequence ID" value="NZ_LECT01000044.1"/>
</dbReference>
<protein>
    <submittedName>
        <fullName evidence="2">UDP-glucose 4-epimerase</fullName>
        <ecNumber evidence="2">5.1.3.2</ecNumber>
    </submittedName>
</protein>
<dbReference type="Pfam" id="PF16363">
    <property type="entry name" value="GDP_Man_Dehyd"/>
    <property type="match status" value="1"/>
</dbReference>
<accession>A0A0J1EAI4</accession>
<sequence length="353" mass="39104">MDISNASSATFQPSFWRDRSVLVTGATGLVGGWLVKRLLEAEADVICLIRDWTPNAEIARSGDLDRVTVVRGDICDQECLERVLGEHEVSTVMHLAAQTIVGIANRNPISTFEANIGGTWKLMEACRRSPKVEQIVVASSDKAYGDAKVLPYTEETPLVGMHPYDVSKSCGDLIAQTYANTYNLPVCVTRCGNFYGGGDLNWNRIIPGTIRSVLRDEAPVIRSDGSFVRDYFYVEDGAAAYMHLAEQMAQRPELNGEAFNLSTEIQVSVLELVEQVLATMESSLAPVVLGEASNEIQHQYLDASKAREMLNWQPDFALNEGLARTIQWYQDYFEHHQNQRPVIAKATRSIAAA</sequence>
<evidence type="ECO:0000313" key="2">
    <source>
        <dbReference type="EMBL" id="KLU02619.1"/>
    </source>
</evidence>
<reference evidence="2" key="1">
    <citation type="submission" date="2015-05" db="EMBL/GenBank/DDBJ databases">
        <title>Permanent draft genome of Rhodopirellula islandicus K833.</title>
        <authorList>
            <person name="Kizina J."/>
            <person name="Richter M."/>
            <person name="Glockner F.O."/>
            <person name="Harder J."/>
        </authorList>
    </citation>
    <scope>NUCLEOTIDE SEQUENCE [LARGE SCALE GENOMIC DNA]</scope>
    <source>
        <strain evidence="2">K833</strain>
    </source>
</reference>
<dbReference type="EMBL" id="LECT01000044">
    <property type="protein sequence ID" value="KLU02619.1"/>
    <property type="molecule type" value="Genomic_DNA"/>
</dbReference>
<dbReference type="PANTHER" id="PTHR43000">
    <property type="entry name" value="DTDP-D-GLUCOSE 4,6-DEHYDRATASE-RELATED"/>
    <property type="match status" value="1"/>
</dbReference>
<comment type="caution">
    <text evidence="2">The sequence shown here is derived from an EMBL/GenBank/DDBJ whole genome shotgun (WGS) entry which is preliminary data.</text>
</comment>
<feature type="domain" description="NAD(P)-binding" evidence="1">
    <location>
        <begin position="22"/>
        <end position="324"/>
    </location>
</feature>
<keyword evidence="3" id="KW-1185">Reference proteome</keyword>
<gene>
    <name evidence="2" type="ORF">RISK_005685</name>
</gene>
<dbReference type="InterPro" id="IPR016040">
    <property type="entry name" value="NAD(P)-bd_dom"/>
</dbReference>
<evidence type="ECO:0000259" key="1">
    <source>
        <dbReference type="Pfam" id="PF16363"/>
    </source>
</evidence>
<proteinExistence type="predicted"/>
<dbReference type="InterPro" id="IPR036291">
    <property type="entry name" value="NAD(P)-bd_dom_sf"/>
</dbReference>
<dbReference type="Gene3D" id="3.40.50.720">
    <property type="entry name" value="NAD(P)-binding Rossmann-like Domain"/>
    <property type="match status" value="1"/>
</dbReference>
<name>A0A0J1EAI4_RHOIS</name>
<dbReference type="Gene3D" id="3.90.25.10">
    <property type="entry name" value="UDP-galactose 4-epimerase, domain 1"/>
    <property type="match status" value="1"/>
</dbReference>